<keyword evidence="2 4" id="KW-0853">WD repeat</keyword>
<feature type="repeat" description="WD" evidence="4">
    <location>
        <begin position="84"/>
        <end position="125"/>
    </location>
</feature>
<organism evidence="6 7">
    <name type="scientific">Callorhinchus milii</name>
    <name type="common">Ghost shark</name>
    <dbReference type="NCBI Taxonomy" id="7868"/>
    <lineage>
        <taxon>Eukaryota</taxon>
        <taxon>Metazoa</taxon>
        <taxon>Chordata</taxon>
        <taxon>Craniata</taxon>
        <taxon>Vertebrata</taxon>
        <taxon>Chondrichthyes</taxon>
        <taxon>Holocephali</taxon>
        <taxon>Chimaeriformes</taxon>
        <taxon>Callorhinchidae</taxon>
        <taxon>Callorhinchus</taxon>
    </lineage>
</organism>
<dbReference type="InterPro" id="IPR036322">
    <property type="entry name" value="WD40_repeat_dom_sf"/>
</dbReference>
<dbReference type="PROSITE" id="PS50294">
    <property type="entry name" value="WD_REPEATS_REGION"/>
    <property type="match status" value="2"/>
</dbReference>
<keyword evidence="3" id="KW-0677">Repeat</keyword>
<dbReference type="PANTHER" id="PTHR19918:SF4">
    <property type="entry name" value="CELL DIVISION CYCLE PROTEIN 20 HOMOLOG B"/>
    <property type="match status" value="1"/>
</dbReference>
<dbReference type="InterPro" id="IPR056150">
    <property type="entry name" value="WD40_CDC20-Fz"/>
</dbReference>
<dbReference type="OMA" id="HIWSISM"/>
<feature type="repeat" description="WD" evidence="4">
    <location>
        <begin position="167"/>
        <end position="198"/>
    </location>
</feature>
<dbReference type="PROSITE" id="PS50082">
    <property type="entry name" value="WD_REPEATS_2"/>
    <property type="match status" value="3"/>
</dbReference>
<evidence type="ECO:0000259" key="5">
    <source>
        <dbReference type="Pfam" id="PF24807"/>
    </source>
</evidence>
<reference evidence="6" key="4">
    <citation type="submission" date="2025-08" db="UniProtKB">
        <authorList>
            <consortium name="Ensembl"/>
        </authorList>
    </citation>
    <scope>IDENTIFICATION</scope>
</reference>
<dbReference type="GeneTree" id="ENSGT00950000183104"/>
<dbReference type="GO" id="GO:0005680">
    <property type="term" value="C:anaphase-promoting complex"/>
    <property type="evidence" value="ECO:0007669"/>
    <property type="project" value="TreeGrafter"/>
</dbReference>
<keyword evidence="7" id="KW-1185">Reference proteome</keyword>
<dbReference type="SUPFAM" id="SSF50978">
    <property type="entry name" value="WD40 repeat-like"/>
    <property type="match status" value="1"/>
</dbReference>
<dbReference type="GO" id="GO:1905786">
    <property type="term" value="P:positive regulation of anaphase-promoting complex-dependent catabolic process"/>
    <property type="evidence" value="ECO:0007669"/>
    <property type="project" value="TreeGrafter"/>
</dbReference>
<dbReference type="InterPro" id="IPR015943">
    <property type="entry name" value="WD40/YVTN_repeat-like_dom_sf"/>
</dbReference>
<feature type="repeat" description="WD" evidence="4">
    <location>
        <begin position="302"/>
        <end position="343"/>
    </location>
</feature>
<proteinExistence type="inferred from homology"/>
<dbReference type="SMART" id="SM00320">
    <property type="entry name" value="WD40"/>
    <property type="match status" value="6"/>
</dbReference>
<reference evidence="7" key="1">
    <citation type="journal article" date="2006" name="Science">
        <title>Ancient noncoding elements conserved in the human genome.</title>
        <authorList>
            <person name="Venkatesh B."/>
            <person name="Kirkness E.F."/>
            <person name="Loh Y.H."/>
            <person name="Halpern A.L."/>
            <person name="Lee A.P."/>
            <person name="Johnson J."/>
            <person name="Dandona N."/>
            <person name="Viswanathan L.D."/>
            <person name="Tay A."/>
            <person name="Venter J.C."/>
            <person name="Strausberg R.L."/>
            <person name="Brenner S."/>
        </authorList>
    </citation>
    <scope>NUCLEOTIDE SEQUENCE [LARGE SCALE GENOMIC DNA]</scope>
</reference>
<dbReference type="GO" id="GO:0010997">
    <property type="term" value="F:anaphase-promoting complex binding"/>
    <property type="evidence" value="ECO:0007669"/>
    <property type="project" value="InterPro"/>
</dbReference>
<evidence type="ECO:0000313" key="6">
    <source>
        <dbReference type="Ensembl" id="ENSCMIP00000048337.1"/>
    </source>
</evidence>
<dbReference type="InterPro" id="IPR001680">
    <property type="entry name" value="WD40_rpt"/>
</dbReference>
<name>A0A4W3JZA9_CALMI</name>
<evidence type="ECO:0000256" key="4">
    <source>
        <dbReference type="PROSITE-ProRule" id="PRU00221"/>
    </source>
</evidence>
<evidence type="ECO:0000313" key="7">
    <source>
        <dbReference type="Proteomes" id="UP000314986"/>
    </source>
</evidence>
<dbReference type="STRING" id="7868.ENSCMIP00000048337"/>
<evidence type="ECO:0000256" key="3">
    <source>
        <dbReference type="ARBA" id="ARBA00022737"/>
    </source>
</evidence>
<reference evidence="7" key="3">
    <citation type="journal article" date="2014" name="Nature">
        <title>Elephant shark genome provides unique insights into gnathostome evolution.</title>
        <authorList>
            <consortium name="International Elephant Shark Genome Sequencing Consortium"/>
            <person name="Venkatesh B."/>
            <person name="Lee A.P."/>
            <person name="Ravi V."/>
            <person name="Maurya A.K."/>
            <person name="Lian M.M."/>
            <person name="Swann J.B."/>
            <person name="Ohta Y."/>
            <person name="Flajnik M.F."/>
            <person name="Sutoh Y."/>
            <person name="Kasahara M."/>
            <person name="Hoon S."/>
            <person name="Gangu V."/>
            <person name="Roy S.W."/>
            <person name="Irimia M."/>
            <person name="Korzh V."/>
            <person name="Kondrychyn I."/>
            <person name="Lim Z.W."/>
            <person name="Tay B.H."/>
            <person name="Tohari S."/>
            <person name="Kong K.W."/>
            <person name="Ho S."/>
            <person name="Lorente-Galdos B."/>
            <person name="Quilez J."/>
            <person name="Marques-Bonet T."/>
            <person name="Raney B.J."/>
            <person name="Ingham P.W."/>
            <person name="Tay A."/>
            <person name="Hillier L.W."/>
            <person name="Minx P."/>
            <person name="Boehm T."/>
            <person name="Wilson R.K."/>
            <person name="Brenner S."/>
            <person name="Warren W.C."/>
        </authorList>
    </citation>
    <scope>NUCLEOTIDE SEQUENCE [LARGE SCALE GENOMIC DNA]</scope>
</reference>
<protein>
    <recommendedName>
        <fullName evidence="5">CDC20/Fizzy WD40 domain-containing protein</fullName>
    </recommendedName>
</protein>
<feature type="domain" description="CDC20/Fizzy WD40" evidence="5">
    <location>
        <begin position="41"/>
        <end position="333"/>
    </location>
</feature>
<dbReference type="Gene3D" id="2.130.10.10">
    <property type="entry name" value="YVTN repeat-like/Quinoprotein amine dehydrogenase"/>
    <property type="match status" value="1"/>
</dbReference>
<dbReference type="InterPro" id="IPR033010">
    <property type="entry name" value="Cdc20/Fizzy"/>
</dbReference>
<reference evidence="7" key="2">
    <citation type="journal article" date="2007" name="PLoS Biol.">
        <title>Survey sequencing and comparative analysis of the elephant shark (Callorhinchus milii) genome.</title>
        <authorList>
            <person name="Venkatesh B."/>
            <person name="Kirkness E.F."/>
            <person name="Loh Y.H."/>
            <person name="Halpern A.L."/>
            <person name="Lee A.P."/>
            <person name="Johnson J."/>
            <person name="Dandona N."/>
            <person name="Viswanathan L.D."/>
            <person name="Tay A."/>
            <person name="Venter J.C."/>
            <person name="Strausberg R.L."/>
            <person name="Brenner S."/>
        </authorList>
    </citation>
    <scope>NUCLEOTIDE SEQUENCE [LARGE SCALE GENOMIC DNA]</scope>
</reference>
<dbReference type="AlphaFoldDB" id="A0A4W3JZA9"/>
<evidence type="ECO:0000256" key="2">
    <source>
        <dbReference type="ARBA" id="ARBA00022574"/>
    </source>
</evidence>
<comment type="similarity">
    <text evidence="1">Belongs to the WD repeat CDC20/Fizzy family.</text>
</comment>
<dbReference type="Ensembl" id="ENSCMIT00000049011.1">
    <property type="protein sequence ID" value="ENSCMIP00000048337.1"/>
    <property type="gene ID" value="ENSCMIG00000019763.1"/>
</dbReference>
<dbReference type="PANTHER" id="PTHR19918">
    <property type="entry name" value="CELL DIVISION CYCLE 20 CDC20 FIZZY -RELATED"/>
    <property type="match status" value="1"/>
</dbReference>
<reference evidence="6" key="5">
    <citation type="submission" date="2025-09" db="UniProtKB">
        <authorList>
            <consortium name="Ensembl"/>
        </authorList>
    </citation>
    <scope>IDENTIFICATION</scope>
</reference>
<dbReference type="GO" id="GO:1990757">
    <property type="term" value="F:ubiquitin ligase activator activity"/>
    <property type="evidence" value="ECO:0007669"/>
    <property type="project" value="TreeGrafter"/>
</dbReference>
<accession>A0A4W3JZA9</accession>
<dbReference type="InParanoid" id="A0A4W3JZA9"/>
<dbReference type="Pfam" id="PF24807">
    <property type="entry name" value="WD40_CDC20-Fz"/>
    <property type="match status" value="1"/>
</dbReference>
<evidence type="ECO:0000256" key="1">
    <source>
        <dbReference type="ARBA" id="ARBA00006445"/>
    </source>
</evidence>
<dbReference type="GO" id="GO:0031145">
    <property type="term" value="P:anaphase-promoting complex-dependent catabolic process"/>
    <property type="evidence" value="ECO:0007669"/>
    <property type="project" value="TreeGrafter"/>
</dbReference>
<sequence>QQNNLRFVSGHKSNLGDLSLHNSIDNKADKRHVPSVPMKILDAPGLKDDYYLNLIDWNTTNLIAIALSNVVYVWLPESEAFEAIKVESDYVSSVAWIKDRNNLALGTSAGDVQLWDVETKKRIRNMQGHSSMVGSLSWNDYILSSGSKFGSIHHHDVRIAQHHVGTLCGHTSQVCSLKWSPNGRFLASGGNDGLLNIWPNAPGAGVRTVPHRTIDNRQSAVKAINWCPWQPGILAVGGGMKDGHLRIWDTKTGSCVNDVDTKSQICSLIWLPKYKELVTGHGFPSNQVSVWTYPSLSKSTELKGHTGRVLHLAHSPDGRTLVSLAADETVCFWSCDAADEQKTKGSALTTHTL</sequence>
<dbReference type="Proteomes" id="UP000314986">
    <property type="component" value="Unassembled WGS sequence"/>
</dbReference>